<keyword evidence="4" id="KW-1185">Reference proteome</keyword>
<name>A0A2V3J2N2_9FLOR</name>
<feature type="region of interest" description="Disordered" evidence="2">
    <location>
        <begin position="740"/>
        <end position="759"/>
    </location>
</feature>
<feature type="repeat" description="HEAT" evidence="1">
    <location>
        <begin position="576"/>
        <end position="614"/>
    </location>
</feature>
<dbReference type="InterPro" id="IPR016024">
    <property type="entry name" value="ARM-type_fold"/>
</dbReference>
<dbReference type="AlphaFoldDB" id="A0A2V3J2N2"/>
<dbReference type="InterPro" id="IPR021133">
    <property type="entry name" value="HEAT_type_2"/>
</dbReference>
<dbReference type="STRING" id="448386.A0A2V3J2N2"/>
<dbReference type="EMBL" id="NBIV01000012">
    <property type="protein sequence ID" value="PXF48634.1"/>
    <property type="molecule type" value="Genomic_DNA"/>
</dbReference>
<dbReference type="InterPro" id="IPR011989">
    <property type="entry name" value="ARM-like"/>
</dbReference>
<dbReference type="InterPro" id="IPR039918">
    <property type="entry name" value="PPP4R4"/>
</dbReference>
<comment type="caution">
    <text evidence="3">The sequence shown here is derived from an EMBL/GenBank/DDBJ whole genome shotgun (WGS) entry which is preliminary data.</text>
</comment>
<dbReference type="OrthoDB" id="340346at2759"/>
<accession>A0A2V3J2N2</accession>
<gene>
    <name evidence="3" type="ORF">BWQ96_01486</name>
</gene>
<dbReference type="Gene3D" id="1.25.10.10">
    <property type="entry name" value="Leucine-rich Repeat Variant"/>
    <property type="match status" value="1"/>
</dbReference>
<dbReference type="PROSITE" id="PS50077">
    <property type="entry name" value="HEAT_REPEAT"/>
    <property type="match status" value="2"/>
</dbReference>
<reference evidence="3 4" key="1">
    <citation type="journal article" date="2018" name="Mol. Biol. Evol.">
        <title>Analysis of the draft genome of the red seaweed Gracilariopsis chorda provides insights into genome size evolution in Rhodophyta.</title>
        <authorList>
            <person name="Lee J."/>
            <person name="Yang E.C."/>
            <person name="Graf L."/>
            <person name="Yang J.H."/>
            <person name="Qiu H."/>
            <person name="Zel Zion U."/>
            <person name="Chan C.X."/>
            <person name="Stephens T.G."/>
            <person name="Weber A.P.M."/>
            <person name="Boo G.H."/>
            <person name="Boo S.M."/>
            <person name="Kim K.M."/>
            <person name="Shin Y."/>
            <person name="Jung M."/>
            <person name="Lee S.J."/>
            <person name="Yim H.S."/>
            <person name="Lee J.H."/>
            <person name="Bhattacharya D."/>
            <person name="Yoon H.S."/>
        </authorList>
    </citation>
    <scope>NUCLEOTIDE SEQUENCE [LARGE SCALE GENOMIC DNA]</scope>
    <source>
        <strain evidence="3 4">SKKU-2015</strain>
        <tissue evidence="3">Whole body</tissue>
    </source>
</reference>
<protein>
    <submittedName>
        <fullName evidence="3">Serine/threonine-protein phosphatase 4 regulatory subunit 4</fullName>
    </submittedName>
</protein>
<sequence>MTDSESSRLLQIFPNEENKAIVMSGALNGVRFSLDYLPKFTRILWFIKNGSEFQIPATLSELSHMVHHEYNEAITEIVPFLCDELTKWPEELQLLAAETLVEVADQTVPKKVLKLMCNTAFKVVWKNRTIQTFEAWGELLVLMLPNVEWKTDGHVKKIESMLTEYSASKQEVCRKFAARILGPFFPCISSSETQVHLLNQALALIDDVDVDVRGMMAESLGHICANFDIAQIEKEVWPKLEAMFTDPDARFQAASLRVFARIVDAKYFGYPSNRVFTEAIPSIFREVCDYALKAAAKDQRIVDDDTYLLLEIISEVFGQLLHGASLILHDTEVKTHVLHTFVTMASCNGPIVRRHCSLNVPGVAKILGAQCSMSMAKVVRNLSEDTDPETRWNLAAGIHESCRALRSDECIDFLYKAVENLLHDENPLVRINAMKNLSNLIAVLTKEKEHVALERLASVFNDLSSLAKTNWRTQELLTYQLEYSVHLVPPDIVKCHILPLLLAMGEESTQAVRKSIMSAVAECLLYIPIMEERKDVMETFIMKWAYGGVYWRRIAFIDCACAAWGKFSFDLFQSLFVPTLYHLANDDVANIRHRVANMLPRLGPFLRDTEDFKQVADDFRCDPDDEVVRAVEDLSIKIEEQTEIVFLCRREYVYRKKDENRRESQAIQEQIECPIPEKRASVVCSLNAVTLPSSSKNEIMSSVHVGRRIVKNMSSCSDTESPPSAPNSERQTMLRRILSLGRRTQPSSGSTGRGGSSARSVGFKAFRQLLSSITVGFNRN</sequence>
<organism evidence="3 4">
    <name type="scientific">Gracilariopsis chorda</name>
    <dbReference type="NCBI Taxonomy" id="448386"/>
    <lineage>
        <taxon>Eukaryota</taxon>
        <taxon>Rhodophyta</taxon>
        <taxon>Florideophyceae</taxon>
        <taxon>Rhodymeniophycidae</taxon>
        <taxon>Gracilariales</taxon>
        <taxon>Gracilariaceae</taxon>
        <taxon>Gracilariopsis</taxon>
    </lineage>
</organism>
<feature type="repeat" description="HEAT" evidence="1">
    <location>
        <begin position="414"/>
        <end position="448"/>
    </location>
</feature>
<dbReference type="PANTHER" id="PTHR21467">
    <property type="entry name" value="PROTEIN PHOSPHATASE 4 REGULATORY SUBUNIT 4 PPP4R4"/>
    <property type="match status" value="1"/>
</dbReference>
<feature type="compositionally biased region" description="Low complexity" evidence="2">
    <location>
        <begin position="741"/>
        <end position="759"/>
    </location>
</feature>
<dbReference type="SUPFAM" id="SSF48371">
    <property type="entry name" value="ARM repeat"/>
    <property type="match status" value="1"/>
</dbReference>
<evidence type="ECO:0000256" key="2">
    <source>
        <dbReference type="SAM" id="MobiDB-lite"/>
    </source>
</evidence>
<proteinExistence type="predicted"/>
<evidence type="ECO:0000313" key="3">
    <source>
        <dbReference type="EMBL" id="PXF48634.1"/>
    </source>
</evidence>
<evidence type="ECO:0000313" key="4">
    <source>
        <dbReference type="Proteomes" id="UP000247409"/>
    </source>
</evidence>
<dbReference type="Proteomes" id="UP000247409">
    <property type="component" value="Unassembled WGS sequence"/>
</dbReference>
<evidence type="ECO:0000256" key="1">
    <source>
        <dbReference type="PROSITE-ProRule" id="PRU00103"/>
    </source>
</evidence>
<dbReference type="PANTHER" id="PTHR21467:SF0">
    <property type="entry name" value="SERINE_THREONINE-PROTEIN PHOSPHATASE 4 REGULATORY SUBUNIT 4"/>
    <property type="match status" value="1"/>
</dbReference>